<evidence type="ECO:0000259" key="2">
    <source>
        <dbReference type="Pfam" id="PF00582"/>
    </source>
</evidence>
<dbReference type="SUPFAM" id="SSF52402">
    <property type="entry name" value="Adenine nucleotide alpha hydrolases-like"/>
    <property type="match status" value="2"/>
</dbReference>
<dbReference type="Proteomes" id="UP001431656">
    <property type="component" value="Chromosome"/>
</dbReference>
<dbReference type="PRINTS" id="PR01438">
    <property type="entry name" value="UNVRSLSTRESS"/>
</dbReference>
<dbReference type="RefSeq" id="WP_286266404.1">
    <property type="nucleotide sequence ID" value="NZ_AP028056.1"/>
</dbReference>
<dbReference type="KEGG" id="broo:brsh051_00330"/>
<keyword evidence="4" id="KW-1185">Reference proteome</keyword>
<feature type="domain" description="UspA" evidence="2">
    <location>
        <begin position="18"/>
        <end position="154"/>
    </location>
</feature>
<gene>
    <name evidence="3" type="ORF">brsh051_00330</name>
</gene>
<dbReference type="InterPro" id="IPR006015">
    <property type="entry name" value="Universal_stress_UspA"/>
</dbReference>
<dbReference type="InterPro" id="IPR006016">
    <property type="entry name" value="UspA"/>
</dbReference>
<accession>A0AAN0K5N3</accession>
<evidence type="ECO:0000313" key="3">
    <source>
        <dbReference type="EMBL" id="BEH00752.1"/>
    </source>
</evidence>
<evidence type="ECO:0000256" key="1">
    <source>
        <dbReference type="ARBA" id="ARBA00008791"/>
    </source>
</evidence>
<dbReference type="InterPro" id="IPR014729">
    <property type="entry name" value="Rossmann-like_a/b/a_fold"/>
</dbReference>
<proteinExistence type="inferred from homology"/>
<comment type="similarity">
    <text evidence="1">Belongs to the universal stress protein A family.</text>
</comment>
<dbReference type="AlphaFoldDB" id="A0AAN0K5N3"/>
<reference evidence="3" key="1">
    <citation type="journal article" date="2024" name="Int. J. Syst. Evol. Microbiol.">
        <title>Brooklawnia propionicigenes sp. nov., a facultatively anaerobic, propionate-producing bacterium isolated from a methanogenic reactor treating waste from cattle farms.</title>
        <authorList>
            <person name="Akita Y."/>
            <person name="Ueki A."/>
            <person name="Tonouchi A."/>
            <person name="Sugawara Y."/>
            <person name="Honma S."/>
            <person name="Kaku N."/>
            <person name="Ueki K."/>
        </authorList>
    </citation>
    <scope>NUCLEOTIDE SEQUENCE</scope>
    <source>
        <strain evidence="3">SH051</strain>
    </source>
</reference>
<dbReference type="PANTHER" id="PTHR46268:SF6">
    <property type="entry name" value="UNIVERSAL STRESS PROTEIN UP12"/>
    <property type="match status" value="1"/>
</dbReference>
<dbReference type="EMBL" id="AP028056">
    <property type="protein sequence ID" value="BEH00752.1"/>
    <property type="molecule type" value="Genomic_DNA"/>
</dbReference>
<dbReference type="Pfam" id="PF00582">
    <property type="entry name" value="Usp"/>
    <property type="match status" value="2"/>
</dbReference>
<feature type="domain" description="UspA" evidence="2">
    <location>
        <begin position="165"/>
        <end position="302"/>
    </location>
</feature>
<dbReference type="Gene3D" id="3.40.50.620">
    <property type="entry name" value="HUPs"/>
    <property type="match status" value="2"/>
</dbReference>
<dbReference type="PANTHER" id="PTHR46268">
    <property type="entry name" value="STRESS RESPONSE PROTEIN NHAX"/>
    <property type="match status" value="1"/>
</dbReference>
<organism evidence="3 4">
    <name type="scientific">Brooklawnia propionicigenes</name>
    <dbReference type="NCBI Taxonomy" id="3041175"/>
    <lineage>
        <taxon>Bacteria</taxon>
        <taxon>Bacillati</taxon>
        <taxon>Actinomycetota</taxon>
        <taxon>Actinomycetes</taxon>
        <taxon>Propionibacteriales</taxon>
        <taxon>Propionibacteriaceae</taxon>
        <taxon>Brooklawnia</taxon>
    </lineage>
</organism>
<sequence>MSEQTQGAGRIRLDTAGRIVVGTDGSERARKAVDWAADRALARGLPLLIVMVIPGPQIGRTFTAVTDEYQTQFKRRCQQRLNAELERLRAAHPTLDVKAELVEGYASYVLAQASKNAAQVVVGARGRRAPISVKLLGGVSDAVASHAHGPVAVITDEAQENPGGPVVVGIDDSNEARAAAKLAFEAADLRGVPLVVIHAWDYAMLGTPWEYDIWDESMSEILDTLTKNIEGVFADIKAQYPEVQVELRIVDSSASQALIDASIDAGLVVVGSRGRGGFTGLLLGSTSKRVLREAHCPVVVTRAEGSKNGKQS</sequence>
<name>A0AAN0K5N3_9ACTN</name>
<protein>
    <submittedName>
        <fullName evidence="3">Universal stress protein</fullName>
    </submittedName>
</protein>
<evidence type="ECO:0000313" key="4">
    <source>
        <dbReference type="Proteomes" id="UP001431656"/>
    </source>
</evidence>